<name>A0A2S6A5E2_9NOCA</name>
<keyword evidence="4" id="KW-0472">Membrane</keyword>
<dbReference type="Proteomes" id="UP000238356">
    <property type="component" value="Unassembled WGS sequence"/>
</dbReference>
<dbReference type="PANTHER" id="PTHR45625">
    <property type="entry name" value="PEPTIDYL-PROLYL CIS-TRANS ISOMERASE-RELATED"/>
    <property type="match status" value="1"/>
</dbReference>
<dbReference type="SUPFAM" id="SSF50891">
    <property type="entry name" value="Cyclophilin-like"/>
    <property type="match status" value="1"/>
</dbReference>
<keyword evidence="7" id="KW-1185">Reference proteome</keyword>
<comment type="similarity">
    <text evidence="2">Belongs to the cyclophilin-type PPIase family.</text>
</comment>
<feature type="domain" description="PPIase cyclophilin-type" evidence="5">
    <location>
        <begin position="127"/>
        <end position="270"/>
    </location>
</feature>
<dbReference type="GO" id="GO:0003755">
    <property type="term" value="F:peptidyl-prolyl cis-trans isomerase activity"/>
    <property type="evidence" value="ECO:0007669"/>
    <property type="project" value="UniProtKB-UniRule"/>
</dbReference>
<keyword evidence="2 6" id="KW-0413">Isomerase</keyword>
<evidence type="ECO:0000313" key="7">
    <source>
        <dbReference type="Proteomes" id="UP000238356"/>
    </source>
</evidence>
<proteinExistence type="inferred from homology"/>
<dbReference type="Pfam" id="PF00160">
    <property type="entry name" value="Pro_isomerase"/>
    <property type="match status" value="1"/>
</dbReference>
<dbReference type="AlphaFoldDB" id="A0A2S6A5E2"/>
<evidence type="ECO:0000259" key="5">
    <source>
        <dbReference type="PROSITE" id="PS50072"/>
    </source>
</evidence>
<evidence type="ECO:0000256" key="1">
    <source>
        <dbReference type="ARBA" id="ARBA00002388"/>
    </source>
</evidence>
<keyword evidence="4" id="KW-1133">Transmembrane helix</keyword>
<protein>
    <recommendedName>
        <fullName evidence="2">Peptidyl-prolyl cis-trans isomerase</fullName>
        <shortName evidence="2">PPIase</shortName>
        <ecNumber evidence="2">5.2.1.8</ecNumber>
    </recommendedName>
</protein>
<feature type="compositionally biased region" description="Basic and acidic residues" evidence="3">
    <location>
        <begin position="11"/>
        <end position="27"/>
    </location>
</feature>
<reference evidence="6 7" key="1">
    <citation type="submission" date="2018-02" db="EMBL/GenBank/DDBJ databases">
        <title>8 Nocardia nova and 1 Nocardia cyriacigeorgica strain used for evolution to TMP-SMX.</title>
        <authorList>
            <person name="Mehta H."/>
            <person name="Weng J."/>
            <person name="Shamoo Y."/>
        </authorList>
    </citation>
    <scope>NUCLEOTIDE SEQUENCE [LARGE SCALE GENOMIC DNA]</scope>
    <source>
        <strain evidence="6 7">BAA2227</strain>
    </source>
</reference>
<evidence type="ECO:0000256" key="3">
    <source>
        <dbReference type="SAM" id="MobiDB-lite"/>
    </source>
</evidence>
<dbReference type="PRINTS" id="PR00153">
    <property type="entry name" value="CSAPPISMRASE"/>
</dbReference>
<dbReference type="InterPro" id="IPR044666">
    <property type="entry name" value="Cyclophilin_A-like"/>
</dbReference>
<accession>A0A2S6A5E2</accession>
<dbReference type="EMBL" id="PSZD01000009">
    <property type="protein sequence ID" value="PPJ27554.1"/>
    <property type="molecule type" value="Genomic_DNA"/>
</dbReference>
<dbReference type="PANTHER" id="PTHR45625:SF3">
    <property type="entry name" value="PEPTIDYL-PROLYL CIS-TRANS ISOMERASE B-RELATED"/>
    <property type="match status" value="1"/>
</dbReference>
<dbReference type="InterPro" id="IPR029000">
    <property type="entry name" value="Cyclophilin-like_dom_sf"/>
</dbReference>
<feature type="region of interest" description="Disordered" evidence="3">
    <location>
        <begin position="1"/>
        <end position="54"/>
    </location>
</feature>
<dbReference type="CDD" id="cd00317">
    <property type="entry name" value="cyclophilin"/>
    <property type="match status" value="1"/>
</dbReference>
<dbReference type="Gene3D" id="2.40.100.10">
    <property type="entry name" value="Cyclophilin-like"/>
    <property type="match status" value="1"/>
</dbReference>
<comment type="caution">
    <text evidence="6">The sequence shown here is derived from an EMBL/GenBank/DDBJ whole genome shotgun (WGS) entry which is preliminary data.</text>
</comment>
<dbReference type="PROSITE" id="PS50072">
    <property type="entry name" value="CSA_PPIASE_2"/>
    <property type="match status" value="1"/>
</dbReference>
<evidence type="ECO:0000256" key="2">
    <source>
        <dbReference type="RuleBase" id="RU363019"/>
    </source>
</evidence>
<evidence type="ECO:0000313" key="6">
    <source>
        <dbReference type="EMBL" id="PPJ27554.1"/>
    </source>
</evidence>
<sequence length="273" mass="28113">MSHSPAPGGRACDDAGRPNPSRDESRRPAPVHIDVPHSQSDLDHSARRDRRSRRLPVRSGLAAAGAAIALLAGGTPAVAAPLPLHTQAPGCMTPGDAQPNGKQWPAEPAVTIDPNAGYTATLETNCGTITVALDAARATHTVNSFAFLAGEQYFDHTRCHRLTTEGIFVLQCGDPTGTGTGGPGYRFGDENLAGATYPAGTVAMANSGPNTNGSQFFLVYSDSKLPPSYTPFGRITGGMDVLQNIAAGGVKDGSGDGAPATDIVLDSVATARR</sequence>
<feature type="transmembrane region" description="Helical" evidence="4">
    <location>
        <begin position="60"/>
        <end position="84"/>
    </location>
</feature>
<comment type="catalytic activity">
    <reaction evidence="2">
        <text>[protein]-peptidylproline (omega=180) = [protein]-peptidylproline (omega=0)</text>
        <dbReference type="Rhea" id="RHEA:16237"/>
        <dbReference type="Rhea" id="RHEA-COMP:10747"/>
        <dbReference type="Rhea" id="RHEA-COMP:10748"/>
        <dbReference type="ChEBI" id="CHEBI:83833"/>
        <dbReference type="ChEBI" id="CHEBI:83834"/>
        <dbReference type="EC" id="5.2.1.8"/>
    </reaction>
</comment>
<comment type="function">
    <text evidence="1 2">PPIases accelerate the folding of proteins. It catalyzes the cis-trans isomerization of proline imidic peptide bonds in oligopeptides.</text>
</comment>
<gene>
    <name evidence="6" type="ORF">C5F51_15980</name>
</gene>
<keyword evidence="2" id="KW-0697">Rotamase</keyword>
<dbReference type="InterPro" id="IPR002130">
    <property type="entry name" value="Cyclophilin-type_PPIase_dom"/>
</dbReference>
<keyword evidence="4" id="KW-0812">Transmembrane</keyword>
<organism evidence="6 7">
    <name type="scientific">Nocardia nova</name>
    <dbReference type="NCBI Taxonomy" id="37330"/>
    <lineage>
        <taxon>Bacteria</taxon>
        <taxon>Bacillati</taxon>
        <taxon>Actinomycetota</taxon>
        <taxon>Actinomycetes</taxon>
        <taxon>Mycobacteriales</taxon>
        <taxon>Nocardiaceae</taxon>
        <taxon>Nocardia</taxon>
    </lineage>
</organism>
<dbReference type="EC" id="5.2.1.8" evidence="2"/>
<evidence type="ECO:0000256" key="4">
    <source>
        <dbReference type="SAM" id="Phobius"/>
    </source>
</evidence>